<dbReference type="PROSITE" id="PS50931">
    <property type="entry name" value="HTH_LYSR"/>
    <property type="match status" value="1"/>
</dbReference>
<evidence type="ECO:0000256" key="3">
    <source>
        <dbReference type="ARBA" id="ARBA00023125"/>
    </source>
</evidence>
<dbReference type="GO" id="GO:0003700">
    <property type="term" value="F:DNA-binding transcription factor activity"/>
    <property type="evidence" value="ECO:0007669"/>
    <property type="project" value="InterPro"/>
</dbReference>
<dbReference type="FunFam" id="1.10.10.10:FF:000001">
    <property type="entry name" value="LysR family transcriptional regulator"/>
    <property type="match status" value="1"/>
</dbReference>
<comment type="caution">
    <text evidence="6">The sequence shown here is derived from an EMBL/GenBank/DDBJ whole genome shotgun (WGS) entry which is preliminary data.</text>
</comment>
<dbReference type="InterPro" id="IPR058163">
    <property type="entry name" value="LysR-type_TF_proteobact-type"/>
</dbReference>
<dbReference type="FunFam" id="3.40.190.290:FF:000001">
    <property type="entry name" value="Transcriptional regulator, LysR family"/>
    <property type="match status" value="1"/>
</dbReference>
<dbReference type="InterPro" id="IPR005119">
    <property type="entry name" value="LysR_subst-bd"/>
</dbReference>
<evidence type="ECO:0000313" key="6">
    <source>
        <dbReference type="EMBL" id="MCG7948436.1"/>
    </source>
</evidence>
<dbReference type="Gene3D" id="1.10.10.10">
    <property type="entry name" value="Winged helix-like DNA-binding domain superfamily/Winged helix DNA-binding domain"/>
    <property type="match status" value="1"/>
</dbReference>
<dbReference type="SUPFAM" id="SSF53850">
    <property type="entry name" value="Periplasmic binding protein-like II"/>
    <property type="match status" value="1"/>
</dbReference>
<dbReference type="InterPro" id="IPR000847">
    <property type="entry name" value="LysR_HTH_N"/>
</dbReference>
<dbReference type="PANTHER" id="PTHR30537:SF5">
    <property type="entry name" value="HTH-TYPE TRANSCRIPTIONAL ACTIVATOR TTDR-RELATED"/>
    <property type="match status" value="1"/>
</dbReference>
<dbReference type="PANTHER" id="PTHR30537">
    <property type="entry name" value="HTH-TYPE TRANSCRIPTIONAL REGULATOR"/>
    <property type="match status" value="1"/>
</dbReference>
<dbReference type="GO" id="GO:0003677">
    <property type="term" value="F:DNA binding"/>
    <property type="evidence" value="ECO:0007669"/>
    <property type="project" value="UniProtKB-KW"/>
</dbReference>
<dbReference type="Pfam" id="PF03466">
    <property type="entry name" value="LysR_substrate"/>
    <property type="match status" value="1"/>
</dbReference>
<feature type="domain" description="HTH lysR-type" evidence="5">
    <location>
        <begin position="6"/>
        <end position="57"/>
    </location>
</feature>
<dbReference type="AlphaFoldDB" id="A0A9E4T3R2"/>
<sequence length="292" mass="32268">MVDEREAFLAVVNARGFTAAANRLNTTPAAVSRRVKALEERLGIRLLQRTTRKVRLTSAGESYFADLQRIVHELNSVEDELSEASGKLSGDLKIAAPVSFGQRRLSKTVATFAKAHPAVKLSTLLDDKQTDLISEGIDVAIRISHLLDSSLIARPITPIQKYICASPEYIDRMGQPETVTDLLKHHCLHYSQVSEREEWKFKTSKGEQSLSINPRYCSNNGDILADMACEGLGITILPDFIVEDALATGKLVRLLKTAELVPLTLSVVYPSRKHLSARVKALVDHLINELSD</sequence>
<keyword evidence="4" id="KW-0804">Transcription</keyword>
<dbReference type="EMBL" id="JAEPCM010000702">
    <property type="protein sequence ID" value="MCG7948436.1"/>
    <property type="molecule type" value="Genomic_DNA"/>
</dbReference>
<evidence type="ECO:0000256" key="2">
    <source>
        <dbReference type="ARBA" id="ARBA00023015"/>
    </source>
</evidence>
<evidence type="ECO:0000259" key="5">
    <source>
        <dbReference type="PROSITE" id="PS50931"/>
    </source>
</evidence>
<evidence type="ECO:0000256" key="4">
    <source>
        <dbReference type="ARBA" id="ARBA00023163"/>
    </source>
</evidence>
<evidence type="ECO:0000256" key="1">
    <source>
        <dbReference type="ARBA" id="ARBA00009437"/>
    </source>
</evidence>
<name>A0A9E4T3R2_9GAMM</name>
<dbReference type="Pfam" id="PF00126">
    <property type="entry name" value="HTH_1"/>
    <property type="match status" value="1"/>
</dbReference>
<dbReference type="Gene3D" id="3.40.190.290">
    <property type="match status" value="1"/>
</dbReference>
<protein>
    <submittedName>
        <fullName evidence="6">LysR family transcriptional regulator</fullName>
    </submittedName>
</protein>
<keyword evidence="2" id="KW-0805">Transcription regulation</keyword>
<dbReference type="InterPro" id="IPR036390">
    <property type="entry name" value="WH_DNA-bd_sf"/>
</dbReference>
<organism evidence="6 7">
    <name type="scientific">Candidatus Thiodiazotropha taylori</name>
    <dbReference type="NCBI Taxonomy" id="2792791"/>
    <lineage>
        <taxon>Bacteria</taxon>
        <taxon>Pseudomonadati</taxon>
        <taxon>Pseudomonadota</taxon>
        <taxon>Gammaproteobacteria</taxon>
        <taxon>Chromatiales</taxon>
        <taxon>Sedimenticolaceae</taxon>
        <taxon>Candidatus Thiodiazotropha</taxon>
    </lineage>
</organism>
<reference evidence="6" key="1">
    <citation type="journal article" date="2021" name="Proc. Natl. Acad. Sci. U.S.A.">
        <title>Global biogeography of chemosynthetic symbionts reveals both localized and globally distributed symbiont groups. .</title>
        <authorList>
            <person name="Osvatic J.T."/>
            <person name="Wilkins L.G.E."/>
            <person name="Leibrecht L."/>
            <person name="Leray M."/>
            <person name="Zauner S."/>
            <person name="Polzin J."/>
            <person name="Camacho Y."/>
            <person name="Gros O."/>
            <person name="van Gils J.A."/>
            <person name="Eisen J.A."/>
            <person name="Petersen J.M."/>
            <person name="Yuen B."/>
        </authorList>
    </citation>
    <scope>NUCLEOTIDE SEQUENCE</scope>
    <source>
        <strain evidence="6">MAGclacostrist064TRANS</strain>
    </source>
</reference>
<dbReference type="CDD" id="cd08422">
    <property type="entry name" value="PBP2_CrgA_like"/>
    <property type="match status" value="1"/>
</dbReference>
<dbReference type="Proteomes" id="UP000886667">
    <property type="component" value="Unassembled WGS sequence"/>
</dbReference>
<accession>A0A9E4T3R2</accession>
<dbReference type="PRINTS" id="PR00039">
    <property type="entry name" value="HTHLYSR"/>
</dbReference>
<keyword evidence="3" id="KW-0238">DNA-binding</keyword>
<proteinExistence type="inferred from homology"/>
<dbReference type="InterPro" id="IPR036388">
    <property type="entry name" value="WH-like_DNA-bd_sf"/>
</dbReference>
<comment type="similarity">
    <text evidence="1">Belongs to the LysR transcriptional regulatory family.</text>
</comment>
<gene>
    <name evidence="6" type="ORF">JAZ07_19010</name>
</gene>
<dbReference type="SUPFAM" id="SSF46785">
    <property type="entry name" value="Winged helix' DNA-binding domain"/>
    <property type="match status" value="1"/>
</dbReference>
<evidence type="ECO:0000313" key="7">
    <source>
        <dbReference type="Proteomes" id="UP000886667"/>
    </source>
</evidence>